<evidence type="ECO:0000256" key="1">
    <source>
        <dbReference type="ARBA" id="ARBA00022649"/>
    </source>
</evidence>
<organism evidence="4 5">
    <name type="scientific">Microbacterium hominis</name>
    <dbReference type="NCBI Taxonomy" id="162426"/>
    <lineage>
        <taxon>Bacteria</taxon>
        <taxon>Bacillati</taxon>
        <taxon>Actinomycetota</taxon>
        <taxon>Actinomycetes</taxon>
        <taxon>Micrococcales</taxon>
        <taxon>Microbacteriaceae</taxon>
        <taxon>Microbacterium</taxon>
    </lineage>
</organism>
<evidence type="ECO:0000256" key="2">
    <source>
        <dbReference type="ARBA" id="ARBA00022722"/>
    </source>
</evidence>
<reference evidence="4 5" key="1">
    <citation type="submission" date="2020-05" db="EMBL/GenBank/DDBJ databases">
        <title>Strain PA2F3 complete genome.</title>
        <authorList>
            <person name="Kim Y.-S."/>
            <person name="Kim S.-J."/>
            <person name="Jung H.-k."/>
            <person name="Kim S.-E."/>
            <person name="Kim K.-H."/>
        </authorList>
    </citation>
    <scope>NUCLEOTIDE SEQUENCE [LARGE SCALE GENOMIC DNA]</scope>
    <source>
        <strain evidence="4 5">PA2F3</strain>
    </source>
</reference>
<keyword evidence="1" id="KW-1277">Toxin-antitoxin system</keyword>
<sequence>MPAQLPRQLEIVGEALNNLRRVDAATAASIPEIQRIVGLCNVLAHGYAVVDDNVVWAAATSRVPELSDLVDRLLAE</sequence>
<dbReference type="Pfam" id="PF01934">
    <property type="entry name" value="HepT-like"/>
    <property type="match status" value="1"/>
</dbReference>
<name>A0A7D4TLH0_9MICO</name>
<dbReference type="Proteomes" id="UP000502498">
    <property type="component" value="Chromosome"/>
</dbReference>
<dbReference type="RefSeq" id="WP_172988642.1">
    <property type="nucleotide sequence ID" value="NZ_CP054038.1"/>
</dbReference>
<evidence type="ECO:0000256" key="3">
    <source>
        <dbReference type="ARBA" id="ARBA00022801"/>
    </source>
</evidence>
<dbReference type="EMBL" id="CP054038">
    <property type="protein sequence ID" value="QKJ18262.1"/>
    <property type="molecule type" value="Genomic_DNA"/>
</dbReference>
<keyword evidence="3" id="KW-0378">Hydrolase</keyword>
<evidence type="ECO:0000313" key="4">
    <source>
        <dbReference type="EMBL" id="QKJ18262.1"/>
    </source>
</evidence>
<dbReference type="InterPro" id="IPR008201">
    <property type="entry name" value="HepT-like"/>
</dbReference>
<dbReference type="AlphaFoldDB" id="A0A7D4TLH0"/>
<evidence type="ECO:0000313" key="5">
    <source>
        <dbReference type="Proteomes" id="UP000502498"/>
    </source>
</evidence>
<dbReference type="GO" id="GO:0004540">
    <property type="term" value="F:RNA nuclease activity"/>
    <property type="evidence" value="ECO:0007669"/>
    <property type="project" value="InterPro"/>
</dbReference>
<gene>
    <name evidence="4" type="ORF">HQM25_01835</name>
</gene>
<proteinExistence type="predicted"/>
<accession>A0A7D4TLH0</accession>
<dbReference type="GO" id="GO:0016787">
    <property type="term" value="F:hydrolase activity"/>
    <property type="evidence" value="ECO:0007669"/>
    <property type="project" value="UniProtKB-KW"/>
</dbReference>
<dbReference type="GO" id="GO:0110001">
    <property type="term" value="C:toxin-antitoxin complex"/>
    <property type="evidence" value="ECO:0007669"/>
    <property type="project" value="InterPro"/>
</dbReference>
<keyword evidence="2" id="KW-0540">Nuclease</keyword>
<protein>
    <submittedName>
        <fullName evidence="4">DUF86 domain-containing protein</fullName>
    </submittedName>
</protein>